<reference evidence="5 6" key="1">
    <citation type="submission" date="2024-10" db="EMBL/GenBank/DDBJ databases">
        <authorList>
            <person name="Riesco R."/>
        </authorList>
    </citation>
    <scope>NUCLEOTIDE SEQUENCE [LARGE SCALE GENOMIC DNA]</scope>
    <source>
        <strain evidence="4 6">NCIMB 15448</strain>
        <strain evidence="2 5">NCIMB 15449</strain>
        <strain evidence="3 7">NCIMB 15450</strain>
    </source>
</reference>
<evidence type="ECO:0000313" key="3">
    <source>
        <dbReference type="EMBL" id="MFH5230078.1"/>
    </source>
</evidence>
<feature type="transmembrane region" description="Helical" evidence="1">
    <location>
        <begin position="32"/>
        <end position="57"/>
    </location>
</feature>
<evidence type="ECO:0000256" key="1">
    <source>
        <dbReference type="SAM" id="Phobius"/>
    </source>
</evidence>
<accession>A0ABW7KHV8</accession>
<sequence>MIRAIRILLIGTGVAAIGYGALQILGHPGAELLSIIVWFAGGILLHDAIFAPMCIALGFAGRRVLPRSWWAPTAVGALASVALVAVAVPVVTRRGARAVNPTILDRNYVAGLAIALLVVWGLVAVELLRRDALPIASRYVRRQSR</sequence>
<evidence type="ECO:0000313" key="5">
    <source>
        <dbReference type="Proteomes" id="UP001609175"/>
    </source>
</evidence>
<keyword evidence="1" id="KW-0472">Membrane</keyword>
<gene>
    <name evidence="4" type="ORF">ACHIPV_09075</name>
    <name evidence="2" type="ORF">ACHIPZ_00085</name>
    <name evidence="3" type="ORF">ACHIRB_16055</name>
</gene>
<dbReference type="RefSeq" id="WP_395112027.1">
    <property type="nucleotide sequence ID" value="NZ_JBIMSN010000062.1"/>
</dbReference>
<feature type="transmembrane region" description="Helical" evidence="1">
    <location>
        <begin position="108"/>
        <end position="128"/>
    </location>
</feature>
<protein>
    <submittedName>
        <fullName evidence="4">Uncharacterized protein</fullName>
    </submittedName>
</protein>
<keyword evidence="7" id="KW-1185">Reference proteome</keyword>
<dbReference type="Proteomes" id="UP001609175">
    <property type="component" value="Unassembled WGS sequence"/>
</dbReference>
<feature type="transmembrane region" description="Helical" evidence="1">
    <location>
        <begin position="69"/>
        <end position="88"/>
    </location>
</feature>
<dbReference type="EMBL" id="JBIMSN010000062">
    <property type="protein sequence ID" value="MFH5230078.1"/>
    <property type="molecule type" value="Genomic_DNA"/>
</dbReference>
<organism evidence="4 6">
    <name type="scientific">Antrihabitans spumae</name>
    <dbReference type="NCBI Taxonomy" id="3373370"/>
    <lineage>
        <taxon>Bacteria</taxon>
        <taxon>Bacillati</taxon>
        <taxon>Actinomycetota</taxon>
        <taxon>Actinomycetes</taxon>
        <taxon>Mycobacteriales</taxon>
        <taxon>Nocardiaceae</taxon>
        <taxon>Antrihabitans</taxon>
    </lineage>
</organism>
<keyword evidence="1" id="KW-1133">Transmembrane helix</keyword>
<evidence type="ECO:0000313" key="7">
    <source>
        <dbReference type="Proteomes" id="UP001609219"/>
    </source>
</evidence>
<dbReference type="EMBL" id="JBIMSP010000010">
    <property type="protein sequence ID" value="MFH5242038.1"/>
    <property type="molecule type" value="Genomic_DNA"/>
</dbReference>
<evidence type="ECO:0000313" key="2">
    <source>
        <dbReference type="EMBL" id="MFH5206637.1"/>
    </source>
</evidence>
<evidence type="ECO:0000313" key="6">
    <source>
        <dbReference type="Proteomes" id="UP001609176"/>
    </source>
</evidence>
<dbReference type="EMBL" id="JBIMSO010000001">
    <property type="protein sequence ID" value="MFH5206637.1"/>
    <property type="molecule type" value="Genomic_DNA"/>
</dbReference>
<dbReference type="Proteomes" id="UP001609219">
    <property type="component" value="Unassembled WGS sequence"/>
</dbReference>
<keyword evidence="1" id="KW-0812">Transmembrane</keyword>
<evidence type="ECO:0000313" key="4">
    <source>
        <dbReference type="EMBL" id="MFH5242038.1"/>
    </source>
</evidence>
<proteinExistence type="predicted"/>
<dbReference type="Proteomes" id="UP001609176">
    <property type="component" value="Unassembled WGS sequence"/>
</dbReference>
<feature type="transmembrane region" description="Helical" evidence="1">
    <location>
        <begin position="7"/>
        <end position="26"/>
    </location>
</feature>
<name>A0ABW7KHV8_9NOCA</name>
<comment type="caution">
    <text evidence="4">The sequence shown here is derived from an EMBL/GenBank/DDBJ whole genome shotgun (WGS) entry which is preliminary data.</text>
</comment>